<dbReference type="PANTHER" id="PTHR45036:SF1">
    <property type="entry name" value="METHYLTRANSFERASE LIKE 7A"/>
    <property type="match status" value="1"/>
</dbReference>
<dbReference type="EMBL" id="APVL01000006">
    <property type="protein sequence ID" value="EWG11336.1"/>
    <property type="molecule type" value="Genomic_DNA"/>
</dbReference>
<accession>W7L7Y8</accession>
<dbReference type="GO" id="GO:0008757">
    <property type="term" value="F:S-adenosylmethionine-dependent methyltransferase activity"/>
    <property type="evidence" value="ECO:0007669"/>
    <property type="project" value="InterPro"/>
</dbReference>
<dbReference type="eggNOG" id="COG2226">
    <property type="taxonomic scope" value="Bacteria"/>
</dbReference>
<dbReference type="PATRIC" id="fig|1307436.3.peg.2124"/>
<evidence type="ECO:0000259" key="1">
    <source>
        <dbReference type="Pfam" id="PF08241"/>
    </source>
</evidence>
<dbReference type="GO" id="GO:0032259">
    <property type="term" value="P:methylation"/>
    <property type="evidence" value="ECO:0007669"/>
    <property type="project" value="UniProtKB-KW"/>
</dbReference>
<dbReference type="InterPro" id="IPR052356">
    <property type="entry name" value="Thiol_S-MT"/>
</dbReference>
<dbReference type="PANTHER" id="PTHR45036">
    <property type="entry name" value="METHYLTRANSFERASE LIKE 7B"/>
    <property type="match status" value="1"/>
</dbReference>
<dbReference type="RefSeq" id="WP_035329543.1">
    <property type="nucleotide sequence ID" value="NZ_APVL01000006.1"/>
</dbReference>
<evidence type="ECO:0000313" key="3">
    <source>
        <dbReference type="Proteomes" id="UP000019270"/>
    </source>
</evidence>
<dbReference type="AlphaFoldDB" id="W7L7Y8"/>
<reference evidence="2 3" key="2">
    <citation type="journal article" date="2016" name="Sci. Rep.">
        <title>A novel serine protease, Sep1, from Bacillus firmus DS-1 has nematicidal activity and degrades multiple intestinal-associated nematode proteins.</title>
        <authorList>
            <person name="Geng C."/>
            <person name="Nie X."/>
            <person name="Tang Z."/>
            <person name="Zhang Y."/>
            <person name="Lin J."/>
            <person name="Sun M."/>
            <person name="Peng D."/>
        </authorList>
    </citation>
    <scope>NUCLEOTIDE SEQUENCE [LARGE SCALE GENOMIC DNA]</scope>
    <source>
        <strain evidence="2 3">DS1</strain>
    </source>
</reference>
<dbReference type="OrthoDB" id="9772751at2"/>
<dbReference type="InterPro" id="IPR013216">
    <property type="entry name" value="Methyltransf_11"/>
</dbReference>
<sequence length="200" mass="22408">MSSLFPSLYDLAMQPLEKRKFQKIRSEILTMAAGRVLEIGAGTGINFPLYKKAERVDAIEPNQAMIEKSLTRRNEASVPIHIHEQSAEQLEFADNTFDSAVATLVFCSIPNPEQALAEIKRVCKPQAKILFFEHVKMNQPALAFAQEALNPLWKRICDGCHLNRDTLQAIQDSGMKITNVTAYYKGLFIVVESKNPDGGR</sequence>
<keyword evidence="2" id="KW-0489">Methyltransferase</keyword>
<organism evidence="2 3">
    <name type="scientific">Cytobacillus firmus DS1</name>
    <dbReference type="NCBI Taxonomy" id="1307436"/>
    <lineage>
        <taxon>Bacteria</taxon>
        <taxon>Bacillati</taxon>
        <taxon>Bacillota</taxon>
        <taxon>Bacilli</taxon>
        <taxon>Bacillales</taxon>
        <taxon>Bacillaceae</taxon>
        <taxon>Cytobacillus</taxon>
    </lineage>
</organism>
<dbReference type="Proteomes" id="UP000019270">
    <property type="component" value="Unassembled WGS sequence"/>
</dbReference>
<comment type="caution">
    <text evidence="2">The sequence shown here is derived from an EMBL/GenBank/DDBJ whole genome shotgun (WGS) entry which is preliminary data.</text>
</comment>
<name>W7L7Y8_CYTFI</name>
<dbReference type="InterPro" id="IPR029063">
    <property type="entry name" value="SAM-dependent_MTases_sf"/>
</dbReference>
<evidence type="ECO:0000313" key="2">
    <source>
        <dbReference type="EMBL" id="EWG11336.1"/>
    </source>
</evidence>
<gene>
    <name evidence="2" type="ORF">PBF_09937</name>
</gene>
<protein>
    <submittedName>
        <fullName evidence="2">Type 11 methyltransferase</fullName>
    </submittedName>
</protein>
<feature type="domain" description="Methyltransferase type 11" evidence="1">
    <location>
        <begin position="37"/>
        <end position="131"/>
    </location>
</feature>
<proteinExistence type="predicted"/>
<keyword evidence="2" id="KW-0808">Transferase</keyword>
<dbReference type="Gene3D" id="3.40.50.150">
    <property type="entry name" value="Vaccinia Virus protein VP39"/>
    <property type="match status" value="1"/>
</dbReference>
<dbReference type="SUPFAM" id="SSF53335">
    <property type="entry name" value="S-adenosyl-L-methionine-dependent methyltransferases"/>
    <property type="match status" value="1"/>
</dbReference>
<dbReference type="CDD" id="cd02440">
    <property type="entry name" value="AdoMet_MTases"/>
    <property type="match status" value="1"/>
</dbReference>
<dbReference type="Pfam" id="PF08241">
    <property type="entry name" value="Methyltransf_11"/>
    <property type="match status" value="1"/>
</dbReference>
<reference evidence="3" key="1">
    <citation type="submission" date="2013-03" db="EMBL/GenBank/DDBJ databases">
        <title>Draft genome sequence of Bacillus firmus DS1.</title>
        <authorList>
            <person name="Peng D."/>
            <person name="Zhu L."/>
            <person name="Sun M."/>
        </authorList>
    </citation>
    <scope>NUCLEOTIDE SEQUENCE [LARGE SCALE GENOMIC DNA]</scope>
    <source>
        <strain evidence="3">DS1</strain>
    </source>
</reference>